<reference evidence="9" key="1">
    <citation type="submission" date="2023-03" db="EMBL/GenBank/DDBJ databases">
        <authorList>
            <person name="Steffen K."/>
            <person name="Cardenas P."/>
        </authorList>
    </citation>
    <scope>NUCLEOTIDE SEQUENCE</scope>
</reference>
<evidence type="ECO:0000256" key="3">
    <source>
        <dbReference type="ARBA" id="ARBA00022630"/>
    </source>
</evidence>
<gene>
    <name evidence="9" type="ORF">GBAR_LOCUS17607</name>
</gene>
<dbReference type="PIRSF" id="PIRSF000137">
    <property type="entry name" value="Alcohol_oxidase"/>
    <property type="match status" value="1"/>
</dbReference>
<dbReference type="InterPro" id="IPR000172">
    <property type="entry name" value="GMC_OxRdtase_N"/>
</dbReference>
<dbReference type="Pfam" id="PF05199">
    <property type="entry name" value="GMC_oxred_C"/>
    <property type="match status" value="1"/>
</dbReference>
<evidence type="ECO:0000259" key="7">
    <source>
        <dbReference type="PROSITE" id="PS00623"/>
    </source>
</evidence>
<keyword evidence="3 6" id="KW-0285">Flavoprotein</keyword>
<dbReference type="Pfam" id="PF00732">
    <property type="entry name" value="GMC_oxred_N"/>
    <property type="match status" value="1"/>
</dbReference>
<evidence type="ECO:0000256" key="6">
    <source>
        <dbReference type="RuleBase" id="RU003968"/>
    </source>
</evidence>
<evidence type="ECO:0000313" key="10">
    <source>
        <dbReference type="Proteomes" id="UP001174909"/>
    </source>
</evidence>
<feature type="binding site" evidence="5">
    <location>
        <position position="221"/>
    </location>
    <ligand>
        <name>FAD</name>
        <dbReference type="ChEBI" id="CHEBI:57692"/>
    </ligand>
</feature>
<dbReference type="Gene3D" id="3.30.560.10">
    <property type="entry name" value="Glucose Oxidase, domain 3"/>
    <property type="match status" value="1"/>
</dbReference>
<protein>
    <submittedName>
        <fullName evidence="9">Oxygen-dependent choline dehydrogenase</fullName>
    </submittedName>
</protein>
<dbReference type="PANTHER" id="PTHR11552:SF147">
    <property type="entry name" value="CHOLINE DEHYDROGENASE, MITOCHONDRIAL"/>
    <property type="match status" value="1"/>
</dbReference>
<evidence type="ECO:0000256" key="4">
    <source>
        <dbReference type="ARBA" id="ARBA00022827"/>
    </source>
</evidence>
<dbReference type="Proteomes" id="UP001174909">
    <property type="component" value="Unassembled WGS sequence"/>
</dbReference>
<keyword evidence="10" id="KW-1185">Reference proteome</keyword>
<dbReference type="AlphaFoldDB" id="A0AA35SLR7"/>
<proteinExistence type="inferred from homology"/>
<sequence>MPRDRAFDSIIVGAGSAGCVLANRLSADPERSVLLIEAGGKDRNPLFRLPMLMGRLFHSGIYNWRYHTEPVPSLGGRALYWPRGKVLGGSSTINGMIYVRGNRHDYDRWAQMGLGGWSYDDLLPAFCRSEGHVERDGAYHGTGGELTVCRARGANPLFDVFVEAGRQAGWPVNDDFNGAEQQGFGRYDFTIRRGKRCSTSAAFLRPIRHRRNLAIATGCLVRRVVLDGGRATGVEVAEGSATRTIHAEREVILCAGTVNSPQLLMLSGIGPGEELKRHGIPVVHELPGVGRNLQDHVDCVLAYACTKPVTLYRDLRADRMIRSVAEGMLFGRGVATTFPYEAGAFLKSRADLLAADIQVHFMPALEKTANLHLPAPFKKAPVEDTHGFSLRVGPLNPESRGWIGLRSADPAVPPLIQPNYLQSDADCRTTIAGIRMIRDVIGQPAFAAYRGRELAPGGDMQSDKELTAWLRANAMTTFHPVGTCRMGWDPMAVVDARLAVHGIAGLRVADASVMPVIVSGNTNAPAIMIGEKAAEFIRGAAPAVDAPSEENRE</sequence>
<feature type="domain" description="Glucose-methanol-choline oxidoreductase N-terminal" evidence="8">
    <location>
        <begin position="256"/>
        <end position="270"/>
    </location>
</feature>
<dbReference type="EMBL" id="CASHTH010002512">
    <property type="protein sequence ID" value="CAI8031036.1"/>
    <property type="molecule type" value="Genomic_DNA"/>
</dbReference>
<name>A0AA35SLR7_GEOBA</name>
<feature type="domain" description="Glucose-methanol-choline oxidoreductase N-terminal" evidence="7">
    <location>
        <begin position="84"/>
        <end position="107"/>
    </location>
</feature>
<evidence type="ECO:0000256" key="1">
    <source>
        <dbReference type="ARBA" id="ARBA00001974"/>
    </source>
</evidence>
<dbReference type="NCBIfam" id="NF002550">
    <property type="entry name" value="PRK02106.1"/>
    <property type="match status" value="1"/>
</dbReference>
<dbReference type="Gene3D" id="3.50.50.60">
    <property type="entry name" value="FAD/NAD(P)-binding domain"/>
    <property type="match status" value="1"/>
</dbReference>
<dbReference type="InterPro" id="IPR012132">
    <property type="entry name" value="GMC_OxRdtase"/>
</dbReference>
<evidence type="ECO:0000313" key="9">
    <source>
        <dbReference type="EMBL" id="CAI8031036.1"/>
    </source>
</evidence>
<dbReference type="PANTHER" id="PTHR11552">
    <property type="entry name" value="GLUCOSE-METHANOL-CHOLINE GMC OXIDOREDUCTASE"/>
    <property type="match status" value="1"/>
</dbReference>
<dbReference type="InterPro" id="IPR036188">
    <property type="entry name" value="FAD/NAD-bd_sf"/>
</dbReference>
<accession>A0AA35SLR7</accession>
<evidence type="ECO:0000256" key="2">
    <source>
        <dbReference type="ARBA" id="ARBA00010790"/>
    </source>
</evidence>
<comment type="similarity">
    <text evidence="2 6">Belongs to the GMC oxidoreductase family.</text>
</comment>
<organism evidence="9 10">
    <name type="scientific">Geodia barretti</name>
    <name type="common">Barrett's horny sponge</name>
    <dbReference type="NCBI Taxonomy" id="519541"/>
    <lineage>
        <taxon>Eukaryota</taxon>
        <taxon>Metazoa</taxon>
        <taxon>Porifera</taxon>
        <taxon>Demospongiae</taxon>
        <taxon>Heteroscleromorpha</taxon>
        <taxon>Tetractinellida</taxon>
        <taxon>Astrophorina</taxon>
        <taxon>Geodiidae</taxon>
        <taxon>Geodia</taxon>
    </lineage>
</organism>
<comment type="cofactor">
    <cofactor evidence="1 5">
        <name>FAD</name>
        <dbReference type="ChEBI" id="CHEBI:57692"/>
    </cofactor>
</comment>
<feature type="binding site" evidence="5">
    <location>
        <position position="86"/>
    </location>
    <ligand>
        <name>FAD</name>
        <dbReference type="ChEBI" id="CHEBI:57692"/>
    </ligand>
</feature>
<dbReference type="PROSITE" id="PS00624">
    <property type="entry name" value="GMC_OXRED_2"/>
    <property type="match status" value="1"/>
</dbReference>
<dbReference type="GO" id="GO:0050660">
    <property type="term" value="F:flavin adenine dinucleotide binding"/>
    <property type="evidence" value="ECO:0007669"/>
    <property type="project" value="InterPro"/>
</dbReference>
<dbReference type="InterPro" id="IPR007867">
    <property type="entry name" value="GMC_OxRtase_C"/>
</dbReference>
<dbReference type="PROSITE" id="PS00623">
    <property type="entry name" value="GMC_OXRED_1"/>
    <property type="match status" value="1"/>
</dbReference>
<dbReference type="GO" id="GO:0016614">
    <property type="term" value="F:oxidoreductase activity, acting on CH-OH group of donors"/>
    <property type="evidence" value="ECO:0007669"/>
    <property type="project" value="InterPro"/>
</dbReference>
<evidence type="ECO:0000259" key="8">
    <source>
        <dbReference type="PROSITE" id="PS00624"/>
    </source>
</evidence>
<comment type="caution">
    <text evidence="9">The sequence shown here is derived from an EMBL/GenBank/DDBJ whole genome shotgun (WGS) entry which is preliminary data.</text>
</comment>
<dbReference type="SUPFAM" id="SSF51905">
    <property type="entry name" value="FAD/NAD(P)-binding domain"/>
    <property type="match status" value="1"/>
</dbReference>
<dbReference type="SUPFAM" id="SSF54373">
    <property type="entry name" value="FAD-linked reductases, C-terminal domain"/>
    <property type="match status" value="1"/>
</dbReference>
<evidence type="ECO:0000256" key="5">
    <source>
        <dbReference type="PIRSR" id="PIRSR000137-2"/>
    </source>
</evidence>
<keyword evidence="4 5" id="KW-0274">FAD</keyword>
<dbReference type="PROSITE" id="PS51257">
    <property type="entry name" value="PROKAR_LIPOPROTEIN"/>
    <property type="match status" value="1"/>
</dbReference>